<evidence type="ECO:0000256" key="2">
    <source>
        <dbReference type="ARBA" id="ARBA00022884"/>
    </source>
</evidence>
<dbReference type="PANTHER" id="PTHR24012">
    <property type="entry name" value="RNA BINDING PROTEIN"/>
    <property type="match status" value="1"/>
</dbReference>
<dbReference type="Pfam" id="PF00076">
    <property type="entry name" value="RRM_1"/>
    <property type="match status" value="1"/>
</dbReference>
<dbReference type="InterPro" id="IPR012677">
    <property type="entry name" value="Nucleotide-bd_a/b_plait_sf"/>
</dbReference>
<dbReference type="Gene3D" id="3.30.70.330">
    <property type="match status" value="2"/>
</dbReference>
<proteinExistence type="predicted"/>
<dbReference type="CDD" id="cd00590">
    <property type="entry name" value="RRM_SF"/>
    <property type="match status" value="1"/>
</dbReference>
<reference evidence="6" key="1">
    <citation type="submission" date="2025-08" db="UniProtKB">
        <authorList>
            <consortium name="RefSeq"/>
        </authorList>
    </citation>
    <scope>IDENTIFICATION</scope>
    <source>
        <tissue evidence="6">Leaves</tissue>
    </source>
</reference>
<name>A0ABM4UUK1_COFAR</name>
<sequence length="282" mass="31063">MTGLRSSGSGLPALYVWTLADTVTVPDVHRLFLVCVAIRTEIFCDSIIGRYALVSFAKKEHADLAMNKLASATLHGRPIQMMDCHPCTKMSGLVPDTLFVRNLPDRADIELLEYLFFKYGKIWYINIPRRPDGQSADYGFVQFDSDEPCRAAIEEMNGYEVLGLRLRVDPYYLDPEKKIFELDSAKPCDGYSQDAADVVCAVRNVLAQQINTGASKAASCSKREKVKKGKLLPQIAKVDAAGAFTDCGTDALPPMGNVLIEELSSHVADRLASLPLTDSMFS</sequence>
<keyword evidence="1" id="KW-0677">Repeat</keyword>
<organism evidence="5 6">
    <name type="scientific">Coffea arabica</name>
    <name type="common">Arabian coffee</name>
    <dbReference type="NCBI Taxonomy" id="13443"/>
    <lineage>
        <taxon>Eukaryota</taxon>
        <taxon>Viridiplantae</taxon>
        <taxon>Streptophyta</taxon>
        <taxon>Embryophyta</taxon>
        <taxon>Tracheophyta</taxon>
        <taxon>Spermatophyta</taxon>
        <taxon>Magnoliopsida</taxon>
        <taxon>eudicotyledons</taxon>
        <taxon>Gunneridae</taxon>
        <taxon>Pentapetalae</taxon>
        <taxon>asterids</taxon>
        <taxon>lamiids</taxon>
        <taxon>Gentianales</taxon>
        <taxon>Rubiaceae</taxon>
        <taxon>Ixoroideae</taxon>
        <taxon>Gardenieae complex</taxon>
        <taxon>Bertiereae - Coffeeae clade</taxon>
        <taxon>Coffeeae</taxon>
        <taxon>Coffea</taxon>
    </lineage>
</organism>
<dbReference type="InterPro" id="IPR000504">
    <property type="entry name" value="RRM_dom"/>
</dbReference>
<accession>A0ABM4UUK1</accession>
<feature type="domain" description="RRM" evidence="4">
    <location>
        <begin position="96"/>
        <end position="169"/>
    </location>
</feature>
<dbReference type="GeneID" id="113697008"/>
<dbReference type="InterPro" id="IPR035979">
    <property type="entry name" value="RBD_domain_sf"/>
</dbReference>
<evidence type="ECO:0000259" key="4">
    <source>
        <dbReference type="PROSITE" id="PS50102"/>
    </source>
</evidence>
<keyword evidence="2 3" id="KW-0694">RNA-binding</keyword>
<evidence type="ECO:0000256" key="3">
    <source>
        <dbReference type="PROSITE-ProRule" id="PRU00176"/>
    </source>
</evidence>
<evidence type="ECO:0000256" key="1">
    <source>
        <dbReference type="ARBA" id="ARBA00022737"/>
    </source>
</evidence>
<dbReference type="SMART" id="SM00360">
    <property type="entry name" value="RRM"/>
    <property type="match status" value="2"/>
</dbReference>
<dbReference type="RefSeq" id="XP_071910967.1">
    <property type="nucleotide sequence ID" value="XM_072054866.1"/>
</dbReference>
<dbReference type="PROSITE" id="PS50102">
    <property type="entry name" value="RRM"/>
    <property type="match status" value="1"/>
</dbReference>
<evidence type="ECO:0000313" key="6">
    <source>
        <dbReference type="RefSeq" id="XP_071910967.1"/>
    </source>
</evidence>
<dbReference type="SUPFAM" id="SSF54928">
    <property type="entry name" value="RNA-binding domain, RBD"/>
    <property type="match status" value="1"/>
</dbReference>
<keyword evidence="5" id="KW-1185">Reference proteome</keyword>
<dbReference type="Proteomes" id="UP001652660">
    <property type="component" value="Chromosome 6e"/>
</dbReference>
<protein>
    <submittedName>
        <fullName evidence="6">Polyadenylate-binding protein 8-like isoform X1</fullName>
    </submittedName>
</protein>
<evidence type="ECO:0000313" key="5">
    <source>
        <dbReference type="Proteomes" id="UP001652660"/>
    </source>
</evidence>
<gene>
    <name evidence="6" type="primary">LOC113697008</name>
</gene>